<dbReference type="Pfam" id="PF13432">
    <property type="entry name" value="TPR_16"/>
    <property type="match status" value="3"/>
</dbReference>
<keyword evidence="1" id="KW-0808">Transferase</keyword>
<dbReference type="InterPro" id="IPR019734">
    <property type="entry name" value="TPR_rpt"/>
</dbReference>
<dbReference type="Pfam" id="PF13181">
    <property type="entry name" value="TPR_8"/>
    <property type="match status" value="1"/>
</dbReference>
<accession>A0ABY5TTZ2</accession>
<dbReference type="PANTHER" id="PTHR12788">
    <property type="entry name" value="PROTEIN-TYROSINE SULFOTRANSFERASE 2"/>
    <property type="match status" value="1"/>
</dbReference>
<dbReference type="Pfam" id="PF13174">
    <property type="entry name" value="TPR_6"/>
    <property type="match status" value="1"/>
</dbReference>
<dbReference type="EMBL" id="CP103416">
    <property type="protein sequence ID" value="UVW36151.1"/>
    <property type="molecule type" value="Genomic_DNA"/>
</dbReference>
<dbReference type="InterPro" id="IPR026634">
    <property type="entry name" value="TPST-like"/>
</dbReference>
<dbReference type="Pfam" id="PF13469">
    <property type="entry name" value="Sulfotransfer_3"/>
    <property type="match status" value="1"/>
</dbReference>
<evidence type="ECO:0000256" key="1">
    <source>
        <dbReference type="ARBA" id="ARBA00022679"/>
    </source>
</evidence>
<dbReference type="Gene3D" id="1.25.40.10">
    <property type="entry name" value="Tetratricopeptide repeat domain"/>
    <property type="match status" value="2"/>
</dbReference>
<proteinExistence type="predicted"/>
<dbReference type="Proteomes" id="UP001059934">
    <property type="component" value="Chromosome"/>
</dbReference>
<evidence type="ECO:0000313" key="2">
    <source>
        <dbReference type="EMBL" id="UVW36151.1"/>
    </source>
</evidence>
<dbReference type="InterPro" id="IPR011990">
    <property type="entry name" value="TPR-like_helical_dom_sf"/>
</dbReference>
<name>A0ABY5TTZ2_9GAMM</name>
<dbReference type="SMART" id="SM00028">
    <property type="entry name" value="TPR"/>
    <property type="match status" value="5"/>
</dbReference>
<dbReference type="SUPFAM" id="SSF52540">
    <property type="entry name" value="P-loop containing nucleoside triphosphate hydrolases"/>
    <property type="match status" value="1"/>
</dbReference>
<gene>
    <name evidence="2" type="ORF">NYF23_05955</name>
</gene>
<sequence length="659" mass="74789">MKQQDKIQIEQLMRDKHFDDALVALAAIFETQTNSVDAFYYSAVCLRYLNRFDEALEQLQALRKIAPSYGRGLQEEGHIHRAKGNLRKALHLYTRATHANPSLQGSWRGQIEILLKQNRESEALRLKPHLERVLKMPPPLIAAMDHIAQGKLSNAEDLCRDFLKQRPHHVEAMRLLAEVGMKLNILHDAEFLLESALKLEPENDLLRVDYIEALRKRQKIEAAHAEVMTLYSDNPGNVHFESLYAVLCMQMGDYDKALELFDSVLAKIPGDPVTLTSKGHALKTRGNTSEAIASYKKATQSSLAYGEAWHSLANLKTVKFNDEDIGKMLAQLEGDDLKFMDRVYINFSLGKAFEDAEKFDQAFSHYAAGNKAKKAQSRYSAQQMTDEFNQQKQVFSPAFISAAKDSGHSAADPIFVVGLPRAGSTLLEQILSSHSQVDGTLELPNVLSLVNELRRGGNMTGDNLYPSILQTLDNSKYREFGETYIADTQVHRQGAPFFIDKMPNNFRHIGLIKLMLPNAKIIDARRHPLGCCFSGYKQLFAEGQAFSYDLADAGTYFRDYESLMDFWQEAFPEQILHVQYEDVVNDFETQVRRILDYCGLPFEEACLSFYKTERAVRTPSSEQVRQPIYRGGIDQWKNFEAHLDPLKEALGSVLDRYPS</sequence>
<dbReference type="PANTHER" id="PTHR12788:SF10">
    <property type="entry name" value="PROTEIN-TYROSINE SULFOTRANSFERASE"/>
    <property type="match status" value="1"/>
</dbReference>
<evidence type="ECO:0000313" key="3">
    <source>
        <dbReference type="Proteomes" id="UP001059934"/>
    </source>
</evidence>
<protein>
    <submittedName>
        <fullName evidence="2">Sulfotransferase</fullName>
    </submittedName>
</protein>
<dbReference type="SUPFAM" id="SSF48452">
    <property type="entry name" value="TPR-like"/>
    <property type="match status" value="2"/>
</dbReference>
<organism evidence="2 3">
    <name type="scientific">SAR92 clade bacterium H455</name>
    <dbReference type="NCBI Taxonomy" id="2974818"/>
    <lineage>
        <taxon>Bacteria</taxon>
        <taxon>Pseudomonadati</taxon>
        <taxon>Pseudomonadota</taxon>
        <taxon>Gammaproteobacteria</taxon>
        <taxon>Cellvibrionales</taxon>
        <taxon>Porticoccaceae</taxon>
        <taxon>SAR92 clade</taxon>
    </lineage>
</organism>
<dbReference type="InterPro" id="IPR027417">
    <property type="entry name" value="P-loop_NTPase"/>
</dbReference>
<keyword evidence="3" id="KW-1185">Reference proteome</keyword>
<dbReference type="Gene3D" id="3.40.50.300">
    <property type="entry name" value="P-loop containing nucleotide triphosphate hydrolases"/>
    <property type="match status" value="1"/>
</dbReference>
<reference evidence="2" key="1">
    <citation type="submission" date="2022-08" db="EMBL/GenBank/DDBJ databases">
        <title>Catabolic pathway analysis in culturable SAR92 clade bacteria reveals their overlooked roles in DMSP degradation in coastal seas.</title>
        <authorList>
            <person name="He X."/>
            <person name="Zhang X."/>
            <person name="Zhang Y."/>
        </authorList>
    </citation>
    <scope>NUCLEOTIDE SEQUENCE</scope>
    <source>
        <strain evidence="2">H455</strain>
    </source>
</reference>